<sequence>MTLTVADVTSHLEKLYPPHLAEDWDSIGLIVGQPTAVVQRVHLAVDVTQAVVDEALAGGAQLLLTHHPLYLRGTDTVACTTPKGRMVHALISAGCALYNAHTNADSAPEGVAVALAELLELRATVPLQPAAADPTLGIGRVGHLPTPQTLDELAAVVARVLPATVPGILVGGDLTDTVDKVAVSGGSGDSLLGAARAAGADVFITADLRHHPAQDHLAGGKPWLINTTHWASEWPWLPLLARALRAEFGPQLEVTISTLPTDPWQASY</sequence>
<evidence type="ECO:0000256" key="4">
    <source>
        <dbReference type="ARBA" id="ARBA00022723"/>
    </source>
</evidence>
<name>A0A1Q5PX49_9ACTO</name>
<dbReference type="Pfam" id="PF01784">
    <property type="entry name" value="DUF34_NIF3"/>
    <property type="match status" value="1"/>
</dbReference>
<dbReference type="RefSeq" id="WP_073823743.1">
    <property type="nucleotide sequence ID" value="NZ_MQVS01000003.1"/>
</dbReference>
<evidence type="ECO:0000313" key="7">
    <source>
        <dbReference type="Proteomes" id="UP000185612"/>
    </source>
</evidence>
<feature type="binding site" evidence="5">
    <location>
        <position position="67"/>
    </location>
    <ligand>
        <name>a divalent metal cation</name>
        <dbReference type="ChEBI" id="CHEBI:60240"/>
        <label>1</label>
    </ligand>
</feature>
<feature type="binding site" evidence="5">
    <location>
        <position position="233"/>
    </location>
    <ligand>
        <name>a divalent metal cation</name>
        <dbReference type="ChEBI" id="CHEBI:60240"/>
        <label>1</label>
    </ligand>
</feature>
<comment type="subunit">
    <text evidence="2">Homohexamer.</text>
</comment>
<feature type="binding site" evidence="5">
    <location>
        <position position="66"/>
    </location>
    <ligand>
        <name>a divalent metal cation</name>
        <dbReference type="ChEBI" id="CHEBI:60240"/>
        <label>1</label>
    </ligand>
</feature>
<keyword evidence="4 5" id="KW-0479">Metal-binding</keyword>
<dbReference type="SUPFAM" id="SSF102705">
    <property type="entry name" value="NIF3 (NGG1p interacting factor 3)-like"/>
    <property type="match status" value="1"/>
</dbReference>
<dbReference type="PANTHER" id="PTHR13799">
    <property type="entry name" value="NGG1 INTERACTING FACTOR 3"/>
    <property type="match status" value="1"/>
</dbReference>
<accession>A0A1Q5PX49</accession>
<evidence type="ECO:0000256" key="3">
    <source>
        <dbReference type="ARBA" id="ARBA00022112"/>
    </source>
</evidence>
<dbReference type="Proteomes" id="UP000185612">
    <property type="component" value="Unassembled WGS sequence"/>
</dbReference>
<feature type="binding site" evidence="5">
    <location>
        <position position="229"/>
    </location>
    <ligand>
        <name>a divalent metal cation</name>
        <dbReference type="ChEBI" id="CHEBI:60240"/>
        <label>1</label>
    </ligand>
</feature>
<dbReference type="GO" id="GO:0005737">
    <property type="term" value="C:cytoplasm"/>
    <property type="evidence" value="ECO:0007669"/>
    <property type="project" value="TreeGrafter"/>
</dbReference>
<evidence type="ECO:0000256" key="5">
    <source>
        <dbReference type="PIRSR" id="PIRSR602678-1"/>
    </source>
</evidence>
<dbReference type="Gene3D" id="3.40.1390.30">
    <property type="entry name" value="NIF3 (NGG1p interacting factor 3)-like"/>
    <property type="match status" value="2"/>
</dbReference>
<dbReference type="InterPro" id="IPR002678">
    <property type="entry name" value="DUF34/NIF3"/>
</dbReference>
<dbReference type="InterPro" id="IPR036069">
    <property type="entry name" value="DUF34/NIF3_sf"/>
</dbReference>
<dbReference type="FunFam" id="3.40.1390.30:FF:000001">
    <property type="entry name" value="GTP cyclohydrolase 1 type 2"/>
    <property type="match status" value="1"/>
</dbReference>
<dbReference type="InParanoid" id="A0A1Q5PX49"/>
<evidence type="ECO:0000256" key="2">
    <source>
        <dbReference type="ARBA" id="ARBA00011643"/>
    </source>
</evidence>
<keyword evidence="7" id="KW-1185">Reference proteome</keyword>
<dbReference type="EMBL" id="MQVS01000003">
    <property type="protein sequence ID" value="OKL52193.1"/>
    <property type="molecule type" value="Genomic_DNA"/>
</dbReference>
<feature type="binding site" evidence="5">
    <location>
        <position position="105"/>
    </location>
    <ligand>
        <name>a divalent metal cation</name>
        <dbReference type="ChEBI" id="CHEBI:60240"/>
        <label>1</label>
    </ligand>
</feature>
<comment type="similarity">
    <text evidence="1">Belongs to the GTP cyclohydrolase I type 2/NIF3 family.</text>
</comment>
<comment type="caution">
    <text evidence="6">The sequence shown here is derived from an EMBL/GenBank/DDBJ whole genome shotgun (WGS) entry which is preliminary data.</text>
</comment>
<evidence type="ECO:0000256" key="1">
    <source>
        <dbReference type="ARBA" id="ARBA00006964"/>
    </source>
</evidence>
<proteinExistence type="inferred from homology"/>
<protein>
    <recommendedName>
        <fullName evidence="3">GTP cyclohydrolase 1 type 2 homolog</fullName>
    </recommendedName>
</protein>
<evidence type="ECO:0000313" key="6">
    <source>
        <dbReference type="EMBL" id="OKL52193.1"/>
    </source>
</evidence>
<dbReference type="PANTHER" id="PTHR13799:SF14">
    <property type="entry name" value="GTP CYCLOHYDROLASE 1 TYPE 2 HOMOLOG"/>
    <property type="match status" value="1"/>
</dbReference>
<reference evidence="7" key="1">
    <citation type="submission" date="2016-12" db="EMBL/GenBank/DDBJ databases">
        <authorList>
            <person name="Meng X."/>
        </authorList>
    </citation>
    <scope>NUCLEOTIDE SEQUENCE [LARGE SCALE GENOMIC DNA]</scope>
    <source>
        <strain evidence="7">DSM 20732</strain>
    </source>
</reference>
<dbReference type="STRING" id="52770.BSZ40_04645"/>
<dbReference type="NCBIfam" id="TIGR00486">
    <property type="entry name" value="YbgI_SA1388"/>
    <property type="match status" value="1"/>
</dbReference>
<dbReference type="GO" id="GO:0046872">
    <property type="term" value="F:metal ion binding"/>
    <property type="evidence" value="ECO:0007669"/>
    <property type="project" value="UniProtKB-KW"/>
</dbReference>
<dbReference type="OrthoDB" id="9795763at2"/>
<dbReference type="AlphaFoldDB" id="A0A1Q5PX49"/>
<gene>
    <name evidence="6" type="ORF">BSZ40_04645</name>
</gene>
<organism evidence="6 7">
    <name type="scientific">Buchananella hordeovulneris</name>
    <dbReference type="NCBI Taxonomy" id="52770"/>
    <lineage>
        <taxon>Bacteria</taxon>
        <taxon>Bacillati</taxon>
        <taxon>Actinomycetota</taxon>
        <taxon>Actinomycetes</taxon>
        <taxon>Actinomycetales</taxon>
        <taxon>Actinomycetaceae</taxon>
        <taxon>Buchananella</taxon>
    </lineage>
</organism>